<dbReference type="AlphaFoldDB" id="A0A4Q7NXI5"/>
<gene>
    <name evidence="1" type="ORF">EV209_3214</name>
</gene>
<name>A0A4Q7NXI5_9FIRM</name>
<sequence>MKSTDSVIVSWDFSHGKDVGVLIVGKQEKGKVEIINAYQGEEAKEIYQKLVFPKSKKTSFSKEKTT</sequence>
<comment type="caution">
    <text evidence="1">The sequence shown here is derived from an EMBL/GenBank/DDBJ whole genome shotgun (WGS) entry which is preliminary data.</text>
</comment>
<accession>A0A4Q7NXI5</accession>
<dbReference type="Proteomes" id="UP000292927">
    <property type="component" value="Unassembled WGS sequence"/>
</dbReference>
<dbReference type="RefSeq" id="WP_054346237.1">
    <property type="nucleotide sequence ID" value="NZ_SGXF01000010.1"/>
</dbReference>
<evidence type="ECO:0000313" key="1">
    <source>
        <dbReference type="EMBL" id="RZS92093.1"/>
    </source>
</evidence>
<dbReference type="EMBL" id="SGXF01000010">
    <property type="protein sequence ID" value="RZS92093.1"/>
    <property type="molecule type" value="Genomic_DNA"/>
</dbReference>
<protein>
    <submittedName>
        <fullName evidence="1">Uncharacterized protein</fullName>
    </submittedName>
</protein>
<dbReference type="OrthoDB" id="2061875at2"/>
<keyword evidence="2" id="KW-1185">Reference proteome</keyword>
<reference evidence="1 2" key="1">
    <citation type="submission" date="2019-02" db="EMBL/GenBank/DDBJ databases">
        <title>Genomic Encyclopedia of Type Strains, Phase IV (KMG-IV): sequencing the most valuable type-strain genomes for metagenomic binning, comparative biology and taxonomic classification.</title>
        <authorList>
            <person name="Goeker M."/>
        </authorList>
    </citation>
    <scope>NUCLEOTIDE SEQUENCE [LARGE SCALE GENOMIC DNA]</scope>
    <source>
        <strain evidence="1 2">DSM 29486</strain>
    </source>
</reference>
<evidence type="ECO:0000313" key="2">
    <source>
        <dbReference type="Proteomes" id="UP000292927"/>
    </source>
</evidence>
<organism evidence="1 2">
    <name type="scientific">Cuneatibacter caecimuris</name>
    <dbReference type="NCBI Taxonomy" id="1796618"/>
    <lineage>
        <taxon>Bacteria</taxon>
        <taxon>Bacillati</taxon>
        <taxon>Bacillota</taxon>
        <taxon>Clostridia</taxon>
        <taxon>Lachnospirales</taxon>
        <taxon>Lachnospiraceae</taxon>
        <taxon>Cuneatibacter</taxon>
    </lineage>
</organism>
<proteinExistence type="predicted"/>